<sequence length="329" mass="35818">MNNLIDTIDRLKNARLIVIGDLMLDIFMYGNVERISPEAPVPVVTVDKEQIMPGGAANVAANLSSLGIKPTLLGVASDDDSGRQLKKILKDLDINGKYFEDGRNTIVKTRIIASNQQVVRFDRENKDKLKKSITQLIIDEVVKIIDEYDGIVLSDYGKGVITKYLIENLTALCKKKGKIITVDPKLENFRLYKNVTCITPNNREASQAMGMEINDEESLINCGQKILKLLNCENVIITRGQEGMSLFFSDNTVKNIPAVAKEVFDVTGAGDTVISVLSAALAVGTDLRKAAVLANTAAGVVVAKIGTATVTTDELKNNLPYSVKMMGVV</sequence>
<evidence type="ECO:0000256" key="1">
    <source>
        <dbReference type="ARBA" id="ARBA00022679"/>
    </source>
</evidence>
<dbReference type="Gene3D" id="3.40.1190.20">
    <property type="match status" value="1"/>
</dbReference>
<proteinExistence type="predicted"/>
<evidence type="ECO:0000313" key="5">
    <source>
        <dbReference type="Proteomes" id="UP000262325"/>
    </source>
</evidence>
<reference evidence="4 5" key="1">
    <citation type="journal article" date="2018" name="Nat. Biotechnol.">
        <title>A standardized bacterial taxonomy based on genome phylogeny substantially revises the tree of life.</title>
        <authorList>
            <person name="Parks D.H."/>
            <person name="Chuvochina M."/>
            <person name="Waite D.W."/>
            <person name="Rinke C."/>
            <person name="Skarshewski A."/>
            <person name="Chaumeil P.A."/>
            <person name="Hugenholtz P."/>
        </authorList>
    </citation>
    <scope>NUCLEOTIDE SEQUENCE [LARGE SCALE GENOMIC DNA]</scope>
    <source>
        <strain evidence="4">UBA8672</strain>
    </source>
</reference>
<dbReference type="Proteomes" id="UP000262325">
    <property type="component" value="Unassembled WGS sequence"/>
</dbReference>
<name>A0A3D5QEQ5_FLESI</name>
<dbReference type="InterPro" id="IPR011913">
    <property type="entry name" value="RfaE_dom_I"/>
</dbReference>
<keyword evidence="1" id="KW-0808">Transferase</keyword>
<accession>A0A3D5QEQ5</accession>
<organism evidence="4 5">
    <name type="scientific">Flexistipes sinusarabici</name>
    <dbReference type="NCBI Taxonomy" id="2352"/>
    <lineage>
        <taxon>Bacteria</taxon>
        <taxon>Pseudomonadati</taxon>
        <taxon>Deferribacterota</taxon>
        <taxon>Deferribacteres</taxon>
        <taxon>Deferribacterales</taxon>
        <taxon>Flexistipitaceae</taxon>
        <taxon>Flexistipes</taxon>
    </lineage>
</organism>
<dbReference type="GO" id="GO:0033785">
    <property type="term" value="F:heptose 7-phosphate kinase activity"/>
    <property type="evidence" value="ECO:0007669"/>
    <property type="project" value="TreeGrafter"/>
</dbReference>
<keyword evidence="2 4" id="KW-0418">Kinase</keyword>
<dbReference type="InterPro" id="IPR029056">
    <property type="entry name" value="Ribokinase-like"/>
</dbReference>
<dbReference type="FunFam" id="3.40.1190.20:FF:000002">
    <property type="entry name" value="Bifunctional protein HldE"/>
    <property type="match status" value="1"/>
</dbReference>
<dbReference type="CDD" id="cd01172">
    <property type="entry name" value="RfaE_like"/>
    <property type="match status" value="1"/>
</dbReference>
<dbReference type="NCBIfam" id="TIGR02198">
    <property type="entry name" value="rfaE_dom_I"/>
    <property type="match status" value="1"/>
</dbReference>
<dbReference type="AlphaFoldDB" id="A0A3D5QEQ5"/>
<evidence type="ECO:0000259" key="3">
    <source>
        <dbReference type="Pfam" id="PF00294"/>
    </source>
</evidence>
<dbReference type="PANTHER" id="PTHR46969:SF1">
    <property type="entry name" value="BIFUNCTIONAL PROTEIN HLDE"/>
    <property type="match status" value="1"/>
</dbReference>
<comment type="caution">
    <text evidence="4">The sequence shown here is derived from an EMBL/GenBank/DDBJ whole genome shotgun (WGS) entry which is preliminary data.</text>
</comment>
<dbReference type="SUPFAM" id="SSF53613">
    <property type="entry name" value="Ribokinase-like"/>
    <property type="match status" value="1"/>
</dbReference>
<dbReference type="GO" id="GO:0005829">
    <property type="term" value="C:cytosol"/>
    <property type="evidence" value="ECO:0007669"/>
    <property type="project" value="TreeGrafter"/>
</dbReference>
<evidence type="ECO:0000313" key="4">
    <source>
        <dbReference type="EMBL" id="HCW94120.1"/>
    </source>
</evidence>
<dbReference type="InterPro" id="IPR011611">
    <property type="entry name" value="PfkB_dom"/>
</dbReference>
<evidence type="ECO:0000256" key="2">
    <source>
        <dbReference type="ARBA" id="ARBA00022777"/>
    </source>
</evidence>
<dbReference type="GO" id="GO:0016773">
    <property type="term" value="F:phosphotransferase activity, alcohol group as acceptor"/>
    <property type="evidence" value="ECO:0007669"/>
    <property type="project" value="InterPro"/>
</dbReference>
<dbReference type="PANTHER" id="PTHR46969">
    <property type="entry name" value="BIFUNCTIONAL PROTEIN HLDE"/>
    <property type="match status" value="1"/>
</dbReference>
<dbReference type="EMBL" id="DPPF01000227">
    <property type="protein sequence ID" value="HCW94120.1"/>
    <property type="molecule type" value="Genomic_DNA"/>
</dbReference>
<dbReference type="GO" id="GO:0033786">
    <property type="term" value="F:heptose-1-phosphate adenylyltransferase activity"/>
    <property type="evidence" value="ECO:0007669"/>
    <property type="project" value="TreeGrafter"/>
</dbReference>
<feature type="domain" description="Carbohydrate kinase PfkB" evidence="3">
    <location>
        <begin position="15"/>
        <end position="309"/>
    </location>
</feature>
<protein>
    <submittedName>
        <fullName evidence="4">D-glycero-beta-D-manno-heptose-7-phosphate kinase</fullName>
    </submittedName>
</protein>
<dbReference type="Pfam" id="PF00294">
    <property type="entry name" value="PfkB"/>
    <property type="match status" value="1"/>
</dbReference>
<gene>
    <name evidence="4" type="primary">rfaE1</name>
    <name evidence="4" type="ORF">DHM44_10625</name>
</gene>